<dbReference type="CDD" id="cd07067">
    <property type="entry name" value="HP_PGM_like"/>
    <property type="match status" value="1"/>
</dbReference>
<gene>
    <name evidence="4" type="ORF">DENIS_4203</name>
</gene>
<feature type="binding site" evidence="3">
    <location>
        <begin position="14"/>
        <end position="21"/>
    </location>
    <ligand>
        <name>substrate</name>
    </ligand>
</feature>
<organism evidence="4 5">
    <name type="scientific">Desulfonema ishimotonii</name>
    <dbReference type="NCBI Taxonomy" id="45657"/>
    <lineage>
        <taxon>Bacteria</taxon>
        <taxon>Pseudomonadati</taxon>
        <taxon>Thermodesulfobacteriota</taxon>
        <taxon>Desulfobacteria</taxon>
        <taxon>Desulfobacterales</taxon>
        <taxon>Desulfococcaceae</taxon>
        <taxon>Desulfonema</taxon>
    </lineage>
</organism>
<dbReference type="GO" id="GO:0043456">
    <property type="term" value="P:regulation of pentose-phosphate shunt"/>
    <property type="evidence" value="ECO:0007669"/>
    <property type="project" value="TreeGrafter"/>
</dbReference>
<dbReference type="EMBL" id="BEXT01000001">
    <property type="protein sequence ID" value="GBC63209.1"/>
    <property type="molecule type" value="Genomic_DNA"/>
</dbReference>
<dbReference type="InterPro" id="IPR029033">
    <property type="entry name" value="His_PPase_superfam"/>
</dbReference>
<dbReference type="InterPro" id="IPR051695">
    <property type="entry name" value="Phosphoglycerate_Mutase"/>
</dbReference>
<feature type="binding site" evidence="3">
    <location>
        <position position="64"/>
    </location>
    <ligand>
        <name>substrate</name>
    </ligand>
</feature>
<keyword evidence="1" id="KW-0378">Hydrolase</keyword>
<dbReference type="PANTHER" id="PTHR46517:SF1">
    <property type="entry name" value="FRUCTOSE-2,6-BISPHOSPHATASE TIGAR"/>
    <property type="match status" value="1"/>
</dbReference>
<accession>A0A401G1V9</accession>
<reference evidence="5" key="1">
    <citation type="submission" date="2017-11" db="EMBL/GenBank/DDBJ databases">
        <authorList>
            <person name="Watanabe M."/>
            <person name="Kojima H."/>
        </authorList>
    </citation>
    <scope>NUCLEOTIDE SEQUENCE [LARGE SCALE GENOMIC DNA]</scope>
    <source>
        <strain evidence="5">Tokyo 01</strain>
    </source>
</reference>
<dbReference type="AlphaFoldDB" id="A0A401G1V9"/>
<evidence type="ECO:0000313" key="4">
    <source>
        <dbReference type="EMBL" id="GBC63209.1"/>
    </source>
</evidence>
<evidence type="ECO:0000256" key="3">
    <source>
        <dbReference type="PIRSR" id="PIRSR613078-2"/>
    </source>
</evidence>
<comment type="caution">
    <text evidence="4">The sequence shown here is derived from an EMBL/GenBank/DDBJ whole genome shotgun (WGS) entry which is preliminary data.</text>
</comment>
<sequence length="210" mass="23992">MSRHSTETHFGLLRHARTVWNREKRLQGQQDSPLLPESEQQAQSWGKVLEAGTWDRILASDLGRTLHTAALINKTLRVPIAEDPRLREKDWGIWTGRTVTRIREATPEALAELESAGWGFCPPGGEERIRVWERSREALEAASRKWPGQNILVVTHEGVIKCLIYRLLGRRFLPSEPKVLVPGYLHELIVTGDRLLLCKLNALQLNWEIS</sequence>
<proteinExistence type="predicted"/>
<dbReference type="Pfam" id="PF00300">
    <property type="entry name" value="His_Phos_1"/>
    <property type="match status" value="1"/>
</dbReference>
<dbReference type="GO" id="GO:0045820">
    <property type="term" value="P:negative regulation of glycolytic process"/>
    <property type="evidence" value="ECO:0007669"/>
    <property type="project" value="TreeGrafter"/>
</dbReference>
<keyword evidence="5" id="KW-1185">Reference proteome</keyword>
<evidence type="ECO:0000313" key="5">
    <source>
        <dbReference type="Proteomes" id="UP000288096"/>
    </source>
</evidence>
<dbReference type="RefSeq" id="WP_124330307.1">
    <property type="nucleotide sequence ID" value="NZ_BEXT01000001.1"/>
</dbReference>
<dbReference type="GO" id="GO:0004331">
    <property type="term" value="F:fructose-2,6-bisphosphate 2-phosphatase activity"/>
    <property type="evidence" value="ECO:0007669"/>
    <property type="project" value="TreeGrafter"/>
</dbReference>
<dbReference type="SMART" id="SM00855">
    <property type="entry name" value="PGAM"/>
    <property type="match status" value="1"/>
</dbReference>
<dbReference type="InterPro" id="IPR013078">
    <property type="entry name" value="His_Pase_superF_clade-1"/>
</dbReference>
<dbReference type="GO" id="GO:0005829">
    <property type="term" value="C:cytosol"/>
    <property type="evidence" value="ECO:0007669"/>
    <property type="project" value="TreeGrafter"/>
</dbReference>
<dbReference type="SUPFAM" id="SSF53254">
    <property type="entry name" value="Phosphoglycerate mutase-like"/>
    <property type="match status" value="1"/>
</dbReference>
<evidence type="ECO:0000256" key="2">
    <source>
        <dbReference type="PIRSR" id="PIRSR613078-1"/>
    </source>
</evidence>
<dbReference type="PANTHER" id="PTHR46517">
    <property type="entry name" value="FRUCTOSE-2,6-BISPHOSPHATASE TIGAR"/>
    <property type="match status" value="1"/>
</dbReference>
<reference evidence="5" key="2">
    <citation type="submission" date="2019-01" db="EMBL/GenBank/DDBJ databases">
        <title>Genome sequence of Desulfonema ishimotonii strain Tokyo 01.</title>
        <authorList>
            <person name="Fukui M."/>
        </authorList>
    </citation>
    <scope>NUCLEOTIDE SEQUENCE [LARGE SCALE GENOMIC DNA]</scope>
    <source>
        <strain evidence="5">Tokyo 01</strain>
    </source>
</reference>
<dbReference type="Proteomes" id="UP000288096">
    <property type="component" value="Unassembled WGS sequence"/>
</dbReference>
<feature type="active site" description="Tele-phosphohistidine intermediate" evidence="2">
    <location>
        <position position="15"/>
    </location>
</feature>
<protein>
    <submittedName>
        <fullName evidence="4">Histidine phosphatase family protein</fullName>
    </submittedName>
</protein>
<feature type="active site" description="Proton donor/acceptor" evidence="2">
    <location>
        <position position="88"/>
    </location>
</feature>
<evidence type="ECO:0000256" key="1">
    <source>
        <dbReference type="ARBA" id="ARBA00022801"/>
    </source>
</evidence>
<dbReference type="OrthoDB" id="9781415at2"/>
<name>A0A401G1V9_9BACT</name>
<dbReference type="Gene3D" id="3.40.50.1240">
    <property type="entry name" value="Phosphoglycerate mutase-like"/>
    <property type="match status" value="1"/>
</dbReference>